<accession>A0A179FLX5</accession>
<evidence type="ECO:0000256" key="1">
    <source>
        <dbReference type="SAM" id="MobiDB-lite"/>
    </source>
</evidence>
<dbReference type="Proteomes" id="UP000078397">
    <property type="component" value="Unassembled WGS sequence"/>
</dbReference>
<feature type="region of interest" description="Disordered" evidence="1">
    <location>
        <begin position="290"/>
        <end position="323"/>
    </location>
</feature>
<evidence type="ECO:0000313" key="2">
    <source>
        <dbReference type="EMBL" id="OAQ66635.1"/>
    </source>
</evidence>
<dbReference type="EMBL" id="LSBJ02000004">
    <property type="protein sequence ID" value="OAQ66635.1"/>
    <property type="molecule type" value="Genomic_DNA"/>
</dbReference>
<keyword evidence="3" id="KW-1185">Reference proteome</keyword>
<reference evidence="2 3" key="1">
    <citation type="journal article" date="2016" name="PLoS Pathog.">
        <title>Biosynthesis of antibiotic leucinostatins in bio-control fungus Purpureocillium lilacinum and their inhibition on phytophthora revealed by genome mining.</title>
        <authorList>
            <person name="Wang G."/>
            <person name="Liu Z."/>
            <person name="Lin R."/>
            <person name="Li E."/>
            <person name="Mao Z."/>
            <person name="Ling J."/>
            <person name="Yang Y."/>
            <person name="Yin W.B."/>
            <person name="Xie B."/>
        </authorList>
    </citation>
    <scope>NUCLEOTIDE SEQUENCE [LARGE SCALE GENOMIC DNA]</scope>
    <source>
        <strain evidence="2">170</strain>
    </source>
</reference>
<dbReference type="KEGG" id="pchm:VFPPC_14352"/>
<dbReference type="OrthoDB" id="5210591at2759"/>
<protein>
    <submittedName>
        <fullName evidence="2">Uncharacterized protein</fullName>
    </submittedName>
</protein>
<feature type="compositionally biased region" description="Basic and acidic residues" evidence="1">
    <location>
        <begin position="290"/>
        <end position="301"/>
    </location>
</feature>
<dbReference type="AlphaFoldDB" id="A0A179FLX5"/>
<proteinExistence type="predicted"/>
<evidence type="ECO:0000313" key="3">
    <source>
        <dbReference type="Proteomes" id="UP000078397"/>
    </source>
</evidence>
<organism evidence="2 3">
    <name type="scientific">Pochonia chlamydosporia 170</name>
    <dbReference type="NCBI Taxonomy" id="1380566"/>
    <lineage>
        <taxon>Eukaryota</taxon>
        <taxon>Fungi</taxon>
        <taxon>Dikarya</taxon>
        <taxon>Ascomycota</taxon>
        <taxon>Pezizomycotina</taxon>
        <taxon>Sordariomycetes</taxon>
        <taxon>Hypocreomycetidae</taxon>
        <taxon>Hypocreales</taxon>
        <taxon>Clavicipitaceae</taxon>
        <taxon>Pochonia</taxon>
    </lineage>
</organism>
<name>A0A179FLX5_METCM</name>
<feature type="compositionally biased region" description="Low complexity" evidence="1">
    <location>
        <begin position="302"/>
        <end position="317"/>
    </location>
</feature>
<gene>
    <name evidence="2" type="ORF">VFPPC_14352</name>
</gene>
<dbReference type="STRING" id="1380566.A0A179FLX5"/>
<dbReference type="GeneID" id="28856115"/>
<dbReference type="RefSeq" id="XP_018143722.1">
    <property type="nucleotide sequence ID" value="XM_018292121.1"/>
</dbReference>
<sequence>MNELRAALGVEAARQLTLQRLDLIPRNRLHVHYIATSSTNEQLVLTLVPSSSKLLRLENTSLKSEAELLQWLCNTRLNLQTVEERRTPNEAAKPPQDHHKNDRLFEHGLKFKNTLPRVMKHGQAKFPNHVAFLLTKRPDSSVISSLSRPLSKAQRKCVDFQIGQLIRELSAYQSPIEQFGVASAVLESCNMHHNTVKATKEPHNETADSNVFACWSDAFYLLLESVLRDAEDVTLSLEYEKIRLHASRFRHILDEVTVPCLVILDAGENSNTCIVLPGNSGARDFRGSLQRQDKPNVESEKSQNTTVVSSATSQTATKFEDPESTLKAVPATNAIQESQDIPQVVGIQDWYNSVFGDVLFTSVLTRDHNPDVWDGLIHQSCDIEPKAVKQAMQLAHDFRHANVRRLLYDCYHSIASIVTEYYRVAVDGDDRELPARRRLIQAIARLDDLDDIGRKIHARPSLATSAAKRQRPT</sequence>
<comment type="caution">
    <text evidence="2">The sequence shown here is derived from an EMBL/GenBank/DDBJ whole genome shotgun (WGS) entry which is preliminary data.</text>
</comment>